<accession>A0AAV1S583</accession>
<keyword evidence="1" id="KW-0732">Signal</keyword>
<comment type="caution">
    <text evidence="2">The sequence shown here is derived from an EMBL/GenBank/DDBJ whole genome shotgun (WGS) entry which is preliminary data.</text>
</comment>
<evidence type="ECO:0000313" key="3">
    <source>
        <dbReference type="Proteomes" id="UP001314170"/>
    </source>
</evidence>
<dbReference type="AlphaFoldDB" id="A0AAV1S583"/>
<dbReference type="PANTHER" id="PTHR23303">
    <property type="entry name" value="CARBOXYPEPTIDASE REGULATORY REGION-CONTAINING"/>
    <property type="match status" value="1"/>
</dbReference>
<evidence type="ECO:0000256" key="1">
    <source>
        <dbReference type="ARBA" id="ARBA00022729"/>
    </source>
</evidence>
<gene>
    <name evidence="2" type="ORF">DCAF_LOCUS19296</name>
</gene>
<protein>
    <submittedName>
        <fullName evidence="2">Uncharacterized protein</fullName>
    </submittedName>
</protein>
<reference evidence="2 3" key="1">
    <citation type="submission" date="2024-01" db="EMBL/GenBank/DDBJ databases">
        <authorList>
            <person name="Waweru B."/>
        </authorList>
    </citation>
    <scope>NUCLEOTIDE SEQUENCE [LARGE SCALE GENOMIC DNA]</scope>
</reference>
<evidence type="ECO:0000313" key="2">
    <source>
        <dbReference type="EMBL" id="CAK7346619.1"/>
    </source>
</evidence>
<dbReference type="Proteomes" id="UP001314170">
    <property type="component" value="Unassembled WGS sequence"/>
</dbReference>
<name>A0AAV1S583_9ROSI</name>
<dbReference type="GO" id="GO:0005789">
    <property type="term" value="C:endoplasmic reticulum membrane"/>
    <property type="evidence" value="ECO:0007669"/>
    <property type="project" value="TreeGrafter"/>
</dbReference>
<dbReference type="EMBL" id="CAWUPB010001173">
    <property type="protein sequence ID" value="CAK7346619.1"/>
    <property type="molecule type" value="Genomic_DNA"/>
</dbReference>
<sequence length="93" mass="10429">MASVPDIKAISYDVCGVVSMVGSGYKAKVALTHGPENVKPQVRQTDGNGNFCFESMALWLLSKHEEAVLAWEFEKGSDLYKFEIRELESLRKF</sequence>
<dbReference type="PANTHER" id="PTHR23303:SF14">
    <property type="entry name" value="BOS COMPLEX SUBUNIT NOMO1-RELATED"/>
    <property type="match status" value="1"/>
</dbReference>
<dbReference type="InterPro" id="IPR051417">
    <property type="entry name" value="SDr/BOS_complex"/>
</dbReference>
<proteinExistence type="predicted"/>
<keyword evidence="3" id="KW-1185">Reference proteome</keyword>
<organism evidence="2 3">
    <name type="scientific">Dovyalis caffra</name>
    <dbReference type="NCBI Taxonomy" id="77055"/>
    <lineage>
        <taxon>Eukaryota</taxon>
        <taxon>Viridiplantae</taxon>
        <taxon>Streptophyta</taxon>
        <taxon>Embryophyta</taxon>
        <taxon>Tracheophyta</taxon>
        <taxon>Spermatophyta</taxon>
        <taxon>Magnoliopsida</taxon>
        <taxon>eudicotyledons</taxon>
        <taxon>Gunneridae</taxon>
        <taxon>Pentapetalae</taxon>
        <taxon>rosids</taxon>
        <taxon>fabids</taxon>
        <taxon>Malpighiales</taxon>
        <taxon>Salicaceae</taxon>
        <taxon>Flacourtieae</taxon>
        <taxon>Dovyalis</taxon>
    </lineage>
</organism>